<evidence type="ECO:0000313" key="4">
    <source>
        <dbReference type="Proteomes" id="UP000027222"/>
    </source>
</evidence>
<evidence type="ECO:0000259" key="1">
    <source>
        <dbReference type="Pfam" id="PF08487"/>
    </source>
</evidence>
<dbReference type="PANTHER" id="PTHR45737">
    <property type="entry name" value="VON WILLEBRAND FACTOR A DOMAIN-CONTAINING PROTEIN 5A"/>
    <property type="match status" value="1"/>
</dbReference>
<protein>
    <recommendedName>
        <fullName evidence="5">VWFA domain-containing protein</fullName>
    </recommendedName>
</protein>
<evidence type="ECO:0000259" key="2">
    <source>
        <dbReference type="Pfam" id="PF13768"/>
    </source>
</evidence>
<feature type="domain" description="VWFA" evidence="2">
    <location>
        <begin position="198"/>
        <end position="305"/>
    </location>
</feature>
<keyword evidence="4" id="KW-1185">Reference proteome</keyword>
<dbReference type="SUPFAM" id="SSF53300">
    <property type="entry name" value="vWA-like"/>
    <property type="match status" value="1"/>
</dbReference>
<dbReference type="Pfam" id="PF13768">
    <property type="entry name" value="VWA_3"/>
    <property type="match status" value="1"/>
</dbReference>
<dbReference type="OrthoDB" id="1729737at2759"/>
<proteinExistence type="predicted"/>
<dbReference type="InterPro" id="IPR002035">
    <property type="entry name" value="VWF_A"/>
</dbReference>
<name>A0A067SQU5_GALM3</name>
<dbReference type="STRING" id="685588.A0A067SQU5"/>
<accession>A0A067SQU5</accession>
<sequence>MTVITTGHHRSWSSQYAFPVPANGAVCAFKMQPSGGQIVIGSMNEYEIAISNNQLAGLLYDSEAAPDVFVISIGAIPRGQDIEVTIIVSTSRLKVSCRSTSPSNDIGNSICYLSIPRHKSGLANWKGSKTSKYASLVKLDSKARPSRLNSDLILAIRASKLGQPQCVAERCSADRTIAMSMTFVPRFRPDPLPTQEYIFLVDRSSSMNPHDRIGYAKEALTLFLKSLPFEGTFFNVYSYGASYSSLWRSSRQYDASTVKTALNHVSSISADMSPGTEVKIGFENALRSRNPSISTSLFLLTDGMSKFKRLLSN</sequence>
<dbReference type="PANTHER" id="PTHR45737:SF6">
    <property type="entry name" value="VON WILLEBRAND FACTOR A DOMAIN-CONTAINING PROTEIN 5A"/>
    <property type="match status" value="1"/>
</dbReference>
<dbReference type="InterPro" id="IPR013694">
    <property type="entry name" value="VIT"/>
</dbReference>
<dbReference type="EMBL" id="KL142399">
    <property type="protein sequence ID" value="KDR70039.1"/>
    <property type="molecule type" value="Genomic_DNA"/>
</dbReference>
<dbReference type="HOGENOM" id="CLU_888640_0_0_1"/>
<gene>
    <name evidence="3" type="ORF">GALMADRAFT_214797</name>
</gene>
<dbReference type="Gene3D" id="3.40.50.410">
    <property type="entry name" value="von Willebrand factor, type A domain"/>
    <property type="match status" value="1"/>
</dbReference>
<evidence type="ECO:0008006" key="5">
    <source>
        <dbReference type="Google" id="ProtNLM"/>
    </source>
</evidence>
<evidence type="ECO:0000313" key="3">
    <source>
        <dbReference type="EMBL" id="KDR70039.1"/>
    </source>
</evidence>
<organism evidence="3 4">
    <name type="scientific">Galerina marginata (strain CBS 339.88)</name>
    <dbReference type="NCBI Taxonomy" id="685588"/>
    <lineage>
        <taxon>Eukaryota</taxon>
        <taxon>Fungi</taxon>
        <taxon>Dikarya</taxon>
        <taxon>Basidiomycota</taxon>
        <taxon>Agaricomycotina</taxon>
        <taxon>Agaricomycetes</taxon>
        <taxon>Agaricomycetidae</taxon>
        <taxon>Agaricales</taxon>
        <taxon>Agaricineae</taxon>
        <taxon>Strophariaceae</taxon>
        <taxon>Galerina</taxon>
    </lineage>
</organism>
<dbReference type="InterPro" id="IPR036465">
    <property type="entry name" value="vWFA_dom_sf"/>
</dbReference>
<dbReference type="AlphaFoldDB" id="A0A067SQU5"/>
<dbReference type="Pfam" id="PF08487">
    <property type="entry name" value="VIT"/>
    <property type="match status" value="1"/>
</dbReference>
<dbReference type="Proteomes" id="UP000027222">
    <property type="component" value="Unassembled WGS sequence"/>
</dbReference>
<reference evidence="4" key="1">
    <citation type="journal article" date="2014" name="Proc. Natl. Acad. Sci. U.S.A.">
        <title>Extensive sampling of basidiomycete genomes demonstrates inadequacy of the white-rot/brown-rot paradigm for wood decay fungi.</title>
        <authorList>
            <person name="Riley R."/>
            <person name="Salamov A.A."/>
            <person name="Brown D.W."/>
            <person name="Nagy L.G."/>
            <person name="Floudas D."/>
            <person name="Held B.W."/>
            <person name="Levasseur A."/>
            <person name="Lombard V."/>
            <person name="Morin E."/>
            <person name="Otillar R."/>
            <person name="Lindquist E.A."/>
            <person name="Sun H."/>
            <person name="LaButti K.M."/>
            <person name="Schmutz J."/>
            <person name="Jabbour D."/>
            <person name="Luo H."/>
            <person name="Baker S.E."/>
            <person name="Pisabarro A.G."/>
            <person name="Walton J.D."/>
            <person name="Blanchette R.A."/>
            <person name="Henrissat B."/>
            <person name="Martin F."/>
            <person name="Cullen D."/>
            <person name="Hibbett D.S."/>
            <person name="Grigoriev I.V."/>
        </authorList>
    </citation>
    <scope>NUCLEOTIDE SEQUENCE [LARGE SCALE GENOMIC DNA]</scope>
    <source>
        <strain evidence="4">CBS 339.88</strain>
    </source>
</reference>
<feature type="domain" description="VIT" evidence="1">
    <location>
        <begin position="13"/>
        <end position="86"/>
    </location>
</feature>